<evidence type="ECO:0000256" key="2">
    <source>
        <dbReference type="ARBA" id="ARBA00004818"/>
    </source>
</evidence>
<dbReference type="Gene3D" id="1.10.150.240">
    <property type="entry name" value="Putative phosphatase, domain 2"/>
    <property type="match status" value="1"/>
</dbReference>
<sequence length="226" mass="25820">MAFANQLMNPRLLRGLKCIVFDCDGVLIDSYEANMRYYGMIKECLGLPPLTDSEKYYVHTRTHKDSVRYIAPGELNSRAWEVIRDFDATTLLPYLRRSEGVREFLWWLRGAGFRLAVNTSRTDSMDYILKHMDLEGFFFPVITSGKVTTPKPHPEGVHRIMAAHRLSPDEVAFIGDSVVDERTARAAGVRFWAYGDPGLTAQVHIRSFWEIKAAMQRCYKGPGLSH</sequence>
<comment type="similarity">
    <text evidence="3">Belongs to the HAD-like hydrolase superfamily. CbbY/CbbZ/Gph/YieH family.</text>
</comment>
<dbReference type="GO" id="GO:0006281">
    <property type="term" value="P:DNA repair"/>
    <property type="evidence" value="ECO:0007669"/>
    <property type="project" value="TreeGrafter"/>
</dbReference>
<evidence type="ECO:0000256" key="1">
    <source>
        <dbReference type="ARBA" id="ARBA00000830"/>
    </source>
</evidence>
<dbReference type="InterPro" id="IPR023198">
    <property type="entry name" value="PGP-like_dom2"/>
</dbReference>
<dbReference type="EMBL" id="WODC01000008">
    <property type="protein sequence ID" value="MUM78367.1"/>
    <property type="molecule type" value="Genomic_DNA"/>
</dbReference>
<dbReference type="AlphaFoldDB" id="A0A7K1KQK2"/>
<evidence type="ECO:0000313" key="6">
    <source>
        <dbReference type="Proteomes" id="UP000461162"/>
    </source>
</evidence>
<proteinExistence type="inferred from homology"/>
<dbReference type="InterPro" id="IPR050155">
    <property type="entry name" value="HAD-like_hydrolase_sf"/>
</dbReference>
<dbReference type="Pfam" id="PF13419">
    <property type="entry name" value="HAD_2"/>
    <property type="match status" value="1"/>
</dbReference>
<dbReference type="PANTHER" id="PTHR43434:SF1">
    <property type="entry name" value="PHOSPHOGLYCOLATE PHOSPHATASE"/>
    <property type="match status" value="1"/>
</dbReference>
<dbReference type="InterPro" id="IPR036412">
    <property type="entry name" value="HAD-like_sf"/>
</dbReference>
<dbReference type="InterPro" id="IPR041492">
    <property type="entry name" value="HAD_2"/>
</dbReference>
<evidence type="ECO:0000256" key="4">
    <source>
        <dbReference type="ARBA" id="ARBA00013078"/>
    </source>
</evidence>
<keyword evidence="5" id="KW-0378">Hydrolase</keyword>
<dbReference type="Gene3D" id="3.40.50.1000">
    <property type="entry name" value="HAD superfamily/HAD-like"/>
    <property type="match status" value="1"/>
</dbReference>
<name>A0A7K1KQK2_9BACT</name>
<dbReference type="SFLD" id="SFLDS00003">
    <property type="entry name" value="Haloacid_Dehalogenase"/>
    <property type="match status" value="1"/>
</dbReference>
<dbReference type="InterPro" id="IPR006439">
    <property type="entry name" value="HAD-SF_hydro_IA"/>
</dbReference>
<organism evidence="5 6">
    <name type="scientific">Pseudodesulfovibrio alkaliphilus</name>
    <dbReference type="NCBI Taxonomy" id="2661613"/>
    <lineage>
        <taxon>Bacteria</taxon>
        <taxon>Pseudomonadati</taxon>
        <taxon>Thermodesulfobacteriota</taxon>
        <taxon>Desulfovibrionia</taxon>
        <taxon>Desulfovibrionales</taxon>
        <taxon>Desulfovibrionaceae</taxon>
    </lineage>
</organism>
<comment type="caution">
    <text evidence="5">The sequence shown here is derived from an EMBL/GenBank/DDBJ whole genome shotgun (WGS) entry which is preliminary data.</text>
</comment>
<dbReference type="EC" id="3.1.3.18" evidence="4"/>
<accession>A0A7K1KQK2</accession>
<dbReference type="Proteomes" id="UP000461162">
    <property type="component" value="Unassembled WGS sequence"/>
</dbReference>
<dbReference type="PRINTS" id="PR00413">
    <property type="entry name" value="HADHALOGNASE"/>
</dbReference>
<keyword evidence="6" id="KW-1185">Reference proteome</keyword>
<evidence type="ECO:0000256" key="3">
    <source>
        <dbReference type="ARBA" id="ARBA00006171"/>
    </source>
</evidence>
<dbReference type="InterPro" id="IPR023214">
    <property type="entry name" value="HAD_sf"/>
</dbReference>
<evidence type="ECO:0000313" key="5">
    <source>
        <dbReference type="EMBL" id="MUM78367.1"/>
    </source>
</evidence>
<comment type="catalytic activity">
    <reaction evidence="1">
        <text>2-phosphoglycolate + H2O = glycolate + phosphate</text>
        <dbReference type="Rhea" id="RHEA:14369"/>
        <dbReference type="ChEBI" id="CHEBI:15377"/>
        <dbReference type="ChEBI" id="CHEBI:29805"/>
        <dbReference type="ChEBI" id="CHEBI:43474"/>
        <dbReference type="ChEBI" id="CHEBI:58033"/>
        <dbReference type="EC" id="3.1.3.18"/>
    </reaction>
</comment>
<gene>
    <name evidence="5" type="ORF">GKC30_12050</name>
</gene>
<dbReference type="SUPFAM" id="SSF56784">
    <property type="entry name" value="HAD-like"/>
    <property type="match status" value="1"/>
</dbReference>
<dbReference type="GO" id="GO:0005829">
    <property type="term" value="C:cytosol"/>
    <property type="evidence" value="ECO:0007669"/>
    <property type="project" value="TreeGrafter"/>
</dbReference>
<reference evidence="5 6" key="1">
    <citation type="submission" date="2019-11" db="EMBL/GenBank/DDBJ databases">
        <title>Pseudodesulfovibrio alkaliphilus, sp. nov., an alkaliphilic sulfate-reducing bacteria from mud volcano of Taman peninsula, Russia.</title>
        <authorList>
            <person name="Frolova A."/>
            <person name="Merkel A.Y."/>
            <person name="Slobodkin A.I."/>
        </authorList>
    </citation>
    <scope>NUCLEOTIDE SEQUENCE [LARGE SCALE GENOMIC DNA]</scope>
    <source>
        <strain evidence="5 6">F-1</strain>
    </source>
</reference>
<dbReference type="GO" id="GO:0008967">
    <property type="term" value="F:phosphoglycolate phosphatase activity"/>
    <property type="evidence" value="ECO:0007669"/>
    <property type="project" value="UniProtKB-EC"/>
</dbReference>
<dbReference type="SFLD" id="SFLDG01129">
    <property type="entry name" value="C1.5:_HAD__Beta-PGM__Phosphata"/>
    <property type="match status" value="1"/>
</dbReference>
<protein>
    <recommendedName>
        <fullName evidence="4">phosphoglycolate phosphatase</fullName>
        <ecNumber evidence="4">3.1.3.18</ecNumber>
    </recommendedName>
</protein>
<comment type="pathway">
    <text evidence="2">Organic acid metabolism; glycolate biosynthesis; glycolate from 2-phosphoglycolate: step 1/1.</text>
</comment>
<dbReference type="PANTHER" id="PTHR43434">
    <property type="entry name" value="PHOSPHOGLYCOLATE PHOSPHATASE"/>
    <property type="match status" value="1"/>
</dbReference>